<name>A0A0M8QLI7_9ACTN</name>
<feature type="compositionally biased region" description="Basic and acidic residues" evidence="1">
    <location>
        <begin position="106"/>
        <end position="118"/>
    </location>
</feature>
<evidence type="ECO:0000313" key="2">
    <source>
        <dbReference type="EMBL" id="KOT41699.1"/>
    </source>
</evidence>
<accession>A0A0M8QLI7</accession>
<feature type="non-terminal residue" evidence="2">
    <location>
        <position position="1"/>
    </location>
</feature>
<comment type="caution">
    <text evidence="2">The sequence shown here is derived from an EMBL/GenBank/DDBJ whole genome shotgun (WGS) entry which is preliminary data.</text>
</comment>
<proteinExistence type="predicted"/>
<feature type="non-terminal residue" evidence="2">
    <location>
        <position position="118"/>
    </location>
</feature>
<dbReference type="Proteomes" id="UP000037773">
    <property type="component" value="Unassembled WGS sequence"/>
</dbReference>
<evidence type="ECO:0000256" key="1">
    <source>
        <dbReference type="SAM" id="MobiDB-lite"/>
    </source>
</evidence>
<keyword evidence="3" id="KW-1185">Reference proteome</keyword>
<protein>
    <submittedName>
        <fullName evidence="2">Uncharacterized protein</fullName>
    </submittedName>
</protein>
<dbReference type="EMBL" id="LGCN01000094">
    <property type="protein sequence ID" value="KOT41699.1"/>
    <property type="molecule type" value="Genomic_DNA"/>
</dbReference>
<reference evidence="2 3" key="1">
    <citation type="submission" date="2015-07" db="EMBL/GenBank/DDBJ databases">
        <authorList>
            <person name="Noorani M."/>
        </authorList>
    </citation>
    <scope>NUCLEOTIDE SEQUENCE [LARGE SCALE GENOMIC DNA]</scope>
    <source>
        <strain evidence="2 3">NRRL B-24567</strain>
    </source>
</reference>
<sequence>VQNAILGPLEDKRVAAINRIATAIGRTAERPSGLDALAPCTLDTEGTAGQDDAGAGEGTATTPPAQETAAPPAEEGAGQAGNTGVGTVSCPQVAPELPAVPASARAEVERNLGDLDQQ</sequence>
<dbReference type="AlphaFoldDB" id="A0A0M8QLI7"/>
<organism evidence="2 3">
    <name type="scientific">Streptomyces caelestis</name>
    <dbReference type="NCBI Taxonomy" id="36816"/>
    <lineage>
        <taxon>Bacteria</taxon>
        <taxon>Bacillati</taxon>
        <taxon>Actinomycetota</taxon>
        <taxon>Actinomycetes</taxon>
        <taxon>Kitasatosporales</taxon>
        <taxon>Streptomycetaceae</taxon>
        <taxon>Streptomyces</taxon>
    </lineage>
</organism>
<feature type="region of interest" description="Disordered" evidence="1">
    <location>
        <begin position="25"/>
        <end position="118"/>
    </location>
</feature>
<feature type="compositionally biased region" description="Low complexity" evidence="1">
    <location>
        <begin position="58"/>
        <end position="77"/>
    </location>
</feature>
<dbReference type="PATRIC" id="fig|36816.3.peg.2032"/>
<gene>
    <name evidence="2" type="ORF">ADK41_09425</name>
</gene>
<evidence type="ECO:0000313" key="3">
    <source>
        <dbReference type="Proteomes" id="UP000037773"/>
    </source>
</evidence>